<dbReference type="InterPro" id="IPR000873">
    <property type="entry name" value="AMP-dep_synth/lig_dom"/>
</dbReference>
<dbReference type="PANTHER" id="PTHR43201:SF5">
    <property type="entry name" value="MEDIUM-CHAIN ACYL-COA LIGASE ACSF2, MITOCHONDRIAL"/>
    <property type="match status" value="1"/>
</dbReference>
<comment type="caution">
    <text evidence="4">The sequence shown here is derived from an EMBL/GenBank/DDBJ whole genome shotgun (WGS) entry which is preliminary data.</text>
</comment>
<keyword evidence="2" id="KW-0436">Ligase</keyword>
<dbReference type="PANTHER" id="PTHR43201">
    <property type="entry name" value="ACYL-COA SYNTHETASE"/>
    <property type="match status" value="1"/>
</dbReference>
<dbReference type="SUPFAM" id="SSF56801">
    <property type="entry name" value="Acetyl-CoA synthetase-like"/>
    <property type="match status" value="1"/>
</dbReference>
<gene>
    <name evidence="4" type="ORF">OCL06_10310</name>
</gene>
<comment type="similarity">
    <text evidence="1">Belongs to the ATP-dependent AMP-binding enzyme family.</text>
</comment>
<organism evidence="4 5">
    <name type="scientific">Alteromonas salexigens</name>
    <dbReference type="NCBI Taxonomy" id="2982530"/>
    <lineage>
        <taxon>Bacteria</taxon>
        <taxon>Pseudomonadati</taxon>
        <taxon>Pseudomonadota</taxon>
        <taxon>Gammaproteobacteria</taxon>
        <taxon>Alteromonadales</taxon>
        <taxon>Alteromonadaceae</taxon>
        <taxon>Alteromonas/Salinimonas group</taxon>
        <taxon>Alteromonas</taxon>
    </lineage>
</organism>
<dbReference type="RefSeq" id="WP_262994216.1">
    <property type="nucleotide sequence ID" value="NZ_JAOTJC010000008.1"/>
</dbReference>
<keyword evidence="5" id="KW-1185">Reference proteome</keyword>
<evidence type="ECO:0000313" key="5">
    <source>
        <dbReference type="Proteomes" id="UP001209257"/>
    </source>
</evidence>
<dbReference type="Pfam" id="PF00501">
    <property type="entry name" value="AMP-binding"/>
    <property type="match status" value="1"/>
</dbReference>
<evidence type="ECO:0000259" key="3">
    <source>
        <dbReference type="Pfam" id="PF00501"/>
    </source>
</evidence>
<dbReference type="Gene3D" id="3.40.50.12780">
    <property type="entry name" value="N-terminal domain of ligase-like"/>
    <property type="match status" value="1"/>
</dbReference>
<proteinExistence type="inferred from homology"/>
<reference evidence="5" key="1">
    <citation type="submission" date="2023-07" db="EMBL/GenBank/DDBJ databases">
        <title>Study on multiphase classification of strain Alteromonas salexigens isolated from the Yellow Sea.</title>
        <authorList>
            <person name="Sun L."/>
        </authorList>
    </citation>
    <scope>NUCLEOTIDE SEQUENCE [LARGE SCALE GENOMIC DNA]</scope>
    <source>
        <strain evidence="5">ASW11-19</strain>
    </source>
</reference>
<sequence length="400" mass="43679">MALLQVSQTSDSVINYLACLRTNIVPLLLPDNLDENALHVFQRKLAANLHVSDSACKVVGTEQHTIDSKLALLMTTSGSTGAGKCVALSAKNLCANAKSILAYLPANSTDTTLLSMPLSYSYGLSVLNTHLTIGASIVLSDLSPFDRQFWTLLADRSIASISGVPQWYRMLLRMRFTQQHLPALRYITQAGGKLSEAEVETLAKYAHATDKQFFVMYGQTEATARMAFLSPDKVLAKPGAVGQPVPGGEFKLARSGEAQEQAGELCYRGDNVMLGYVDNCTELAHFAPPEWLNTGDIASIDRDGDVTIVGRLKRFIKVAGERVNLDALETVLIDNGHDVRCAGKDDRLIVAVLKHSKPGQLTALIPIPARNVQYVELEHWPMLSNGKVDYQLINRLAENK</sequence>
<evidence type="ECO:0000256" key="2">
    <source>
        <dbReference type="ARBA" id="ARBA00022598"/>
    </source>
</evidence>
<protein>
    <submittedName>
        <fullName evidence="4">AMP-binding protein</fullName>
    </submittedName>
</protein>
<dbReference type="InterPro" id="IPR042099">
    <property type="entry name" value="ANL_N_sf"/>
</dbReference>
<evidence type="ECO:0000256" key="1">
    <source>
        <dbReference type="ARBA" id="ARBA00006432"/>
    </source>
</evidence>
<feature type="domain" description="AMP-dependent synthetase/ligase" evidence="3">
    <location>
        <begin position="68"/>
        <end position="276"/>
    </location>
</feature>
<evidence type="ECO:0000313" key="4">
    <source>
        <dbReference type="EMBL" id="MCU7554993.1"/>
    </source>
</evidence>
<name>A0ABT2VQ42_9ALTE</name>
<dbReference type="EMBL" id="JAOTJC010000008">
    <property type="protein sequence ID" value="MCU7554993.1"/>
    <property type="molecule type" value="Genomic_DNA"/>
</dbReference>
<accession>A0ABT2VQ42</accession>
<dbReference type="Proteomes" id="UP001209257">
    <property type="component" value="Unassembled WGS sequence"/>
</dbReference>